<dbReference type="GO" id="GO:0006189">
    <property type="term" value="P:'de novo' IMP biosynthetic process"/>
    <property type="evidence" value="ECO:0007669"/>
    <property type="project" value="InterPro"/>
</dbReference>
<sequence>GRIGEAMDAGCVRACHDLSEGGLGVAAAEMAFTGGLGLDLDVSAVPVSQGMRDDYLLFSESNGRLLVEVPAGHESVFEEVMGDSVFGRIGEVNEGKAMTVRKGAEVLFEIPLDDLIGAWKTPLEAAR</sequence>
<dbReference type="EMBL" id="BARS01009158">
    <property type="protein sequence ID" value="GAF70656.1"/>
    <property type="molecule type" value="Genomic_DNA"/>
</dbReference>
<dbReference type="PANTHER" id="PTHR43555">
    <property type="entry name" value="PHOSPHORIBOSYLFORMYLGLYCINAMIDINE SYNTHASE SUBUNIT PURL"/>
    <property type="match status" value="1"/>
</dbReference>
<organism evidence="2">
    <name type="scientific">marine sediment metagenome</name>
    <dbReference type="NCBI Taxonomy" id="412755"/>
    <lineage>
        <taxon>unclassified sequences</taxon>
        <taxon>metagenomes</taxon>
        <taxon>ecological metagenomes</taxon>
    </lineage>
</organism>
<evidence type="ECO:0000259" key="1">
    <source>
        <dbReference type="Pfam" id="PF02769"/>
    </source>
</evidence>
<feature type="domain" description="PurM-like C-terminal" evidence="1">
    <location>
        <begin position="9"/>
        <end position="101"/>
    </location>
</feature>
<protein>
    <recommendedName>
        <fullName evidence="1">PurM-like C-terminal domain-containing protein</fullName>
    </recommendedName>
</protein>
<reference evidence="2" key="1">
    <citation type="journal article" date="2014" name="Front. Microbiol.">
        <title>High frequency of phylogenetically diverse reductive dehalogenase-homologous genes in deep subseafloor sedimentary metagenomes.</title>
        <authorList>
            <person name="Kawai M."/>
            <person name="Futagami T."/>
            <person name="Toyoda A."/>
            <person name="Takaki Y."/>
            <person name="Nishi S."/>
            <person name="Hori S."/>
            <person name="Arai W."/>
            <person name="Tsubouchi T."/>
            <person name="Morono Y."/>
            <person name="Uchiyama I."/>
            <person name="Ito T."/>
            <person name="Fujiyama A."/>
            <person name="Inagaki F."/>
            <person name="Takami H."/>
        </authorList>
    </citation>
    <scope>NUCLEOTIDE SEQUENCE</scope>
    <source>
        <strain evidence="2">Expedition CK06-06</strain>
    </source>
</reference>
<gene>
    <name evidence="2" type="ORF">S01H1_17281</name>
</gene>
<dbReference type="Pfam" id="PF02769">
    <property type="entry name" value="AIRS_C"/>
    <property type="match status" value="1"/>
</dbReference>
<dbReference type="Gene3D" id="3.90.650.10">
    <property type="entry name" value="PurM-like C-terminal domain"/>
    <property type="match status" value="1"/>
</dbReference>
<dbReference type="SUPFAM" id="SSF56042">
    <property type="entry name" value="PurM C-terminal domain-like"/>
    <property type="match status" value="1"/>
</dbReference>
<dbReference type="AlphaFoldDB" id="X0S607"/>
<dbReference type="PANTHER" id="PTHR43555:SF1">
    <property type="entry name" value="PHOSPHORIBOSYLFORMYLGLYCINAMIDINE SYNTHASE SUBUNIT PURL"/>
    <property type="match status" value="1"/>
</dbReference>
<proteinExistence type="predicted"/>
<dbReference type="GO" id="GO:0004642">
    <property type="term" value="F:phosphoribosylformylglycinamidine synthase activity"/>
    <property type="evidence" value="ECO:0007669"/>
    <property type="project" value="InterPro"/>
</dbReference>
<accession>X0S607</accession>
<evidence type="ECO:0000313" key="2">
    <source>
        <dbReference type="EMBL" id="GAF70656.1"/>
    </source>
</evidence>
<comment type="caution">
    <text evidence="2">The sequence shown here is derived from an EMBL/GenBank/DDBJ whole genome shotgun (WGS) entry which is preliminary data.</text>
</comment>
<dbReference type="InterPro" id="IPR036676">
    <property type="entry name" value="PurM-like_C_sf"/>
</dbReference>
<dbReference type="InterPro" id="IPR010918">
    <property type="entry name" value="PurM-like_C_dom"/>
</dbReference>
<name>X0S607_9ZZZZ</name>
<feature type="non-terminal residue" evidence="2">
    <location>
        <position position="1"/>
    </location>
</feature>
<dbReference type="InterPro" id="IPR010074">
    <property type="entry name" value="PRibForGlyAmidine_synth_PurL"/>
</dbReference>